<proteinExistence type="predicted"/>
<dbReference type="EMBL" id="CM042057">
    <property type="protein sequence ID" value="KAI3693404.1"/>
    <property type="molecule type" value="Genomic_DNA"/>
</dbReference>
<sequence>MDGFNVWDWDATTNGFGTTIDASSSSFAPTTTTLIPTSPTIPINNGQIVDGVDDWGLHAMVNDFSPNTTTSSSSFAPASTTTFNSSTTTDQTIPINNSQMLGDVTDWGLHKTIDDLYPSFAASSSSFSFSFSSSTFSATTAMPTTIPVTSAAMPIPGGNYNQQHPMNITNIKQMLQNSNYPVNNIPKIQNPPVSNNNMQILSLPGHGKIPQPSKYHHQLSQQQQQQRYQPPPQRNHLHINQQSIRVSEHANARAQITTKQSKIKTKRVYKMPVQGLNTDKLSWKKYGAKIVDGSRYPRVYYKCTFTNDCKVRRKVELNQSDPNTLIVTYSGDHNHLPPVSGNLFATGGNSNNNNQDFTNHDESNHPTFSKAISPADILSFGNKKTQKNKKVNNKDDDIFGGLEDFIPL</sequence>
<organism evidence="1 2">
    <name type="scientific">Arctium lappa</name>
    <name type="common">Greater burdock</name>
    <name type="synonym">Lappa major</name>
    <dbReference type="NCBI Taxonomy" id="4217"/>
    <lineage>
        <taxon>Eukaryota</taxon>
        <taxon>Viridiplantae</taxon>
        <taxon>Streptophyta</taxon>
        <taxon>Embryophyta</taxon>
        <taxon>Tracheophyta</taxon>
        <taxon>Spermatophyta</taxon>
        <taxon>Magnoliopsida</taxon>
        <taxon>eudicotyledons</taxon>
        <taxon>Gunneridae</taxon>
        <taxon>Pentapetalae</taxon>
        <taxon>asterids</taxon>
        <taxon>campanulids</taxon>
        <taxon>Asterales</taxon>
        <taxon>Asteraceae</taxon>
        <taxon>Carduoideae</taxon>
        <taxon>Cardueae</taxon>
        <taxon>Arctiinae</taxon>
        <taxon>Arctium</taxon>
    </lineage>
</organism>
<name>A0ACB8Z5X6_ARCLA</name>
<evidence type="ECO:0000313" key="1">
    <source>
        <dbReference type="EMBL" id="KAI3693404.1"/>
    </source>
</evidence>
<reference evidence="1 2" key="2">
    <citation type="journal article" date="2022" name="Mol. Ecol. Resour.">
        <title>The genomes of chicory, endive, great burdock and yacon provide insights into Asteraceae paleo-polyploidization history and plant inulin production.</title>
        <authorList>
            <person name="Fan W."/>
            <person name="Wang S."/>
            <person name="Wang H."/>
            <person name="Wang A."/>
            <person name="Jiang F."/>
            <person name="Liu H."/>
            <person name="Zhao H."/>
            <person name="Xu D."/>
            <person name="Zhang Y."/>
        </authorList>
    </citation>
    <scope>NUCLEOTIDE SEQUENCE [LARGE SCALE GENOMIC DNA]</scope>
    <source>
        <strain evidence="2">cv. Niubang</strain>
    </source>
</reference>
<accession>A0ACB8Z5X6</accession>
<gene>
    <name evidence="1" type="ORF">L6452_33239</name>
</gene>
<evidence type="ECO:0000313" key="2">
    <source>
        <dbReference type="Proteomes" id="UP001055879"/>
    </source>
</evidence>
<dbReference type="Proteomes" id="UP001055879">
    <property type="component" value="Linkage Group LG11"/>
</dbReference>
<comment type="caution">
    <text evidence="1">The sequence shown here is derived from an EMBL/GenBank/DDBJ whole genome shotgun (WGS) entry which is preliminary data.</text>
</comment>
<keyword evidence="2" id="KW-1185">Reference proteome</keyword>
<reference evidence="2" key="1">
    <citation type="journal article" date="2022" name="Mol. Ecol. Resour.">
        <title>The genomes of chicory, endive, great burdock and yacon provide insights into Asteraceae palaeo-polyploidization history and plant inulin production.</title>
        <authorList>
            <person name="Fan W."/>
            <person name="Wang S."/>
            <person name="Wang H."/>
            <person name="Wang A."/>
            <person name="Jiang F."/>
            <person name="Liu H."/>
            <person name="Zhao H."/>
            <person name="Xu D."/>
            <person name="Zhang Y."/>
        </authorList>
    </citation>
    <scope>NUCLEOTIDE SEQUENCE [LARGE SCALE GENOMIC DNA]</scope>
    <source>
        <strain evidence="2">cv. Niubang</strain>
    </source>
</reference>
<protein>
    <submittedName>
        <fullName evidence="1">Uncharacterized protein</fullName>
    </submittedName>
</protein>